<sequence>MTYGSSPSTKFFDPVPLTS</sequence>
<dbReference type="EMBL" id="JABFAA010000003">
    <property type="protein sequence ID" value="MBA0678000.1"/>
    <property type="molecule type" value="Genomic_DNA"/>
</dbReference>
<gene>
    <name evidence="1" type="ORF">Goari_019368</name>
</gene>
<accession>A0A7J8WSY3</accession>
<keyword evidence="2" id="KW-1185">Reference proteome</keyword>
<reference evidence="1 2" key="1">
    <citation type="journal article" date="2019" name="Genome Biol. Evol.">
        <title>Insights into the evolution of the New World diploid cottons (Gossypium, subgenus Houzingenia) based on genome sequencing.</title>
        <authorList>
            <person name="Grover C.E."/>
            <person name="Arick M.A. 2nd"/>
            <person name="Thrash A."/>
            <person name="Conover J.L."/>
            <person name="Sanders W.S."/>
            <person name="Peterson D.G."/>
            <person name="Frelichowski J.E."/>
            <person name="Scheffler J.A."/>
            <person name="Scheffler B.E."/>
            <person name="Wendel J.F."/>
        </authorList>
    </citation>
    <scope>NUCLEOTIDE SEQUENCE [LARGE SCALE GENOMIC DNA]</scope>
    <source>
        <strain evidence="1">185</strain>
        <tissue evidence="1">Leaf</tissue>
    </source>
</reference>
<dbReference type="Proteomes" id="UP000593577">
    <property type="component" value="Unassembled WGS sequence"/>
</dbReference>
<protein>
    <submittedName>
        <fullName evidence="1">Uncharacterized protein</fullName>
    </submittedName>
</protein>
<organism evidence="1 2">
    <name type="scientific">Gossypium aridum</name>
    <name type="common">American cotton</name>
    <name type="synonym">Erioxylum aridum</name>
    <dbReference type="NCBI Taxonomy" id="34290"/>
    <lineage>
        <taxon>Eukaryota</taxon>
        <taxon>Viridiplantae</taxon>
        <taxon>Streptophyta</taxon>
        <taxon>Embryophyta</taxon>
        <taxon>Tracheophyta</taxon>
        <taxon>Spermatophyta</taxon>
        <taxon>Magnoliopsida</taxon>
        <taxon>eudicotyledons</taxon>
        <taxon>Gunneridae</taxon>
        <taxon>Pentapetalae</taxon>
        <taxon>rosids</taxon>
        <taxon>malvids</taxon>
        <taxon>Malvales</taxon>
        <taxon>Malvaceae</taxon>
        <taxon>Malvoideae</taxon>
        <taxon>Gossypium</taxon>
    </lineage>
</organism>
<evidence type="ECO:0000313" key="2">
    <source>
        <dbReference type="Proteomes" id="UP000593577"/>
    </source>
</evidence>
<comment type="caution">
    <text evidence="1">The sequence shown here is derived from an EMBL/GenBank/DDBJ whole genome shotgun (WGS) entry which is preliminary data.</text>
</comment>
<name>A0A7J8WSY3_GOSAI</name>
<dbReference type="AlphaFoldDB" id="A0A7J8WSY3"/>
<proteinExistence type="predicted"/>
<evidence type="ECO:0000313" key="1">
    <source>
        <dbReference type="EMBL" id="MBA0678000.1"/>
    </source>
</evidence>